<accession>A0A1J4KKY9</accession>
<dbReference type="PANTHER" id="PTHR13906:SF4">
    <property type="entry name" value="LYSOPHOSPHOLIPID ACYLTRANSFERASE 6"/>
    <property type="match status" value="1"/>
</dbReference>
<keyword evidence="1" id="KW-0812">Transmembrane</keyword>
<dbReference type="InterPro" id="IPR049941">
    <property type="entry name" value="LPLAT_7/PORCN-like"/>
</dbReference>
<protein>
    <submittedName>
        <fullName evidence="2">MBOAT family protein</fullName>
    </submittedName>
</protein>
<feature type="transmembrane region" description="Helical" evidence="1">
    <location>
        <begin position="410"/>
        <end position="428"/>
    </location>
</feature>
<reference evidence="2" key="1">
    <citation type="submission" date="2016-10" db="EMBL/GenBank/DDBJ databases">
        <authorList>
            <person name="Benchimol M."/>
            <person name="Almeida L.G."/>
            <person name="Vasconcelos A.T."/>
            <person name="Perreira-Neves A."/>
            <person name="Rosa I.A."/>
            <person name="Tasca T."/>
            <person name="Bogo M.R."/>
            <person name="de Souza W."/>
        </authorList>
    </citation>
    <scope>NUCLEOTIDE SEQUENCE [LARGE SCALE GENOMIC DNA]</scope>
    <source>
        <strain evidence="2">K</strain>
    </source>
</reference>
<feature type="transmembrane region" description="Helical" evidence="1">
    <location>
        <begin position="379"/>
        <end position="398"/>
    </location>
</feature>
<dbReference type="GO" id="GO:0016020">
    <property type="term" value="C:membrane"/>
    <property type="evidence" value="ECO:0007669"/>
    <property type="project" value="TreeGrafter"/>
</dbReference>
<feature type="transmembrane region" description="Helical" evidence="1">
    <location>
        <begin position="156"/>
        <end position="175"/>
    </location>
</feature>
<dbReference type="Proteomes" id="UP000179807">
    <property type="component" value="Unassembled WGS sequence"/>
</dbReference>
<feature type="transmembrane region" description="Helical" evidence="1">
    <location>
        <begin position="16"/>
        <end position="34"/>
    </location>
</feature>
<dbReference type="GO" id="GO:0016746">
    <property type="term" value="F:acyltransferase activity"/>
    <property type="evidence" value="ECO:0007669"/>
    <property type="project" value="TreeGrafter"/>
</dbReference>
<feature type="transmembrane region" description="Helical" evidence="1">
    <location>
        <begin position="46"/>
        <end position="76"/>
    </location>
</feature>
<evidence type="ECO:0000256" key="1">
    <source>
        <dbReference type="SAM" id="Phobius"/>
    </source>
</evidence>
<dbReference type="VEuPathDB" id="TrichDB:TRFO_18864"/>
<comment type="caution">
    <text evidence="2">The sequence shown here is derived from an EMBL/GenBank/DDBJ whole genome shotgun (WGS) entry which is preliminary data.</text>
</comment>
<keyword evidence="1" id="KW-1133">Transmembrane helix</keyword>
<dbReference type="EMBL" id="MLAK01000583">
    <property type="protein sequence ID" value="OHT11608.1"/>
    <property type="molecule type" value="Genomic_DNA"/>
</dbReference>
<organism evidence="2 3">
    <name type="scientific">Tritrichomonas foetus</name>
    <dbReference type="NCBI Taxonomy" id="1144522"/>
    <lineage>
        <taxon>Eukaryota</taxon>
        <taxon>Metamonada</taxon>
        <taxon>Parabasalia</taxon>
        <taxon>Tritrichomonadida</taxon>
        <taxon>Tritrichomonadidae</taxon>
        <taxon>Tritrichomonas</taxon>
    </lineage>
</organism>
<proteinExistence type="predicted"/>
<dbReference type="GO" id="GO:0030258">
    <property type="term" value="P:lipid modification"/>
    <property type="evidence" value="ECO:0007669"/>
    <property type="project" value="TreeGrafter"/>
</dbReference>
<gene>
    <name evidence="2" type="ORF">TRFO_18864</name>
</gene>
<dbReference type="AlphaFoldDB" id="A0A1J4KKY9"/>
<dbReference type="OrthoDB" id="286734at2759"/>
<evidence type="ECO:0000313" key="3">
    <source>
        <dbReference type="Proteomes" id="UP000179807"/>
    </source>
</evidence>
<feature type="transmembrane region" description="Helical" evidence="1">
    <location>
        <begin position="200"/>
        <end position="223"/>
    </location>
</feature>
<feature type="transmembrane region" description="Helical" evidence="1">
    <location>
        <begin position="230"/>
        <end position="252"/>
    </location>
</feature>
<keyword evidence="1" id="KW-0472">Membrane</keyword>
<sequence length="440" mass="51035">MNISDLLEVIAPLKSAIFFLVGSWLLYPISLYVLPHIKTRQSAAIFHIVYGLVFSVILFGFDTFILLGAIIIGYFIIGINPVVGSAISFAMASFSHILYAIRCKGWDLDISGNLMCLFQRHMSLAFNIDDGRKIKSGEKLRRDHWTKLALEKKPSFLFYFAYTITPYGSFGNPFYEYKVFEELLDCGVNPPVDQNDRNEAFWRFIKSLFYSLVNVFAMSYVTYDTYKSEFYLGLPIVVRCLMMVVFTIIQLARYYPGWQAMEAAYIAAGLNKSKYVTPDEIQNSPFSYVLQSPTSQEWMRRWNHTTHLFWKNYLFTRMLNAGYSFTIADTVTFSMSSAWHGFRPVYYWMLPETLIMMHADKMMCKRWPLDQNASKLRKLLANLFTVLIMTDSSCTFWYSTSESFFRVRNSIGWIPFLLSVAIIAYLTVTKPPRAPKEKKE</sequence>
<name>A0A1J4KKY9_9EUKA</name>
<dbReference type="PANTHER" id="PTHR13906">
    <property type="entry name" value="PORCUPINE"/>
    <property type="match status" value="1"/>
</dbReference>
<evidence type="ECO:0000313" key="2">
    <source>
        <dbReference type="EMBL" id="OHT11608.1"/>
    </source>
</evidence>
<dbReference type="GeneID" id="94835137"/>
<feature type="transmembrane region" description="Helical" evidence="1">
    <location>
        <begin position="341"/>
        <end position="359"/>
    </location>
</feature>
<keyword evidence="3" id="KW-1185">Reference proteome</keyword>
<dbReference type="RefSeq" id="XP_068364744.1">
    <property type="nucleotide sequence ID" value="XM_068500433.1"/>
</dbReference>